<dbReference type="Proteomes" id="UP000034581">
    <property type="component" value="Unassembled WGS sequence"/>
</dbReference>
<dbReference type="Pfam" id="PF08308">
    <property type="entry name" value="PEGA"/>
    <property type="match status" value="1"/>
</dbReference>
<dbReference type="InterPro" id="IPR011042">
    <property type="entry name" value="6-blade_b-propeller_TolB-like"/>
</dbReference>
<name>A0A0G0EQ39_UNCC3</name>
<protein>
    <submittedName>
        <fullName evidence="2">PEGA domain protein</fullName>
    </submittedName>
</protein>
<dbReference type="SUPFAM" id="SSF82171">
    <property type="entry name" value="DPP6 N-terminal domain-like"/>
    <property type="match status" value="1"/>
</dbReference>
<sequence>MIVANSEPKGALLYLNDQLQNVTNTTLSNLIPENYHLKIQKEGYTSWEKDIKVEENVVIQIDARLFPMNPSLTPVTLYGCYNPQVNLDNTKIVFQVRDNEEKNGVWLLVFNNLPFGKGYDLKQILKDTANIKYSQAESLWSQDGNELLVSIQNDNITENYIVTNDILSTSVTKSTKTKEEIIMKWKIEADSLTKDKISTLSLNTQGIIKDKTIFWSPDQNKFYYENRDGFVEVYDLEKETITTSTIKISDYQSVIWFIDSERFIFVENNEETKSGKLSITEIDGQNKVSVYEGILISKEVFVSPNGNKLFFLTNFNPSSSTSTNLYTLNLD</sequence>
<feature type="domain" description="PEGA" evidence="1">
    <location>
        <begin position="3"/>
        <end position="65"/>
    </location>
</feature>
<proteinExistence type="predicted"/>
<organism evidence="2 3">
    <name type="scientific">candidate division CPR3 bacterium GW2011_GWF2_35_18</name>
    <dbReference type="NCBI Taxonomy" id="1618350"/>
    <lineage>
        <taxon>Bacteria</taxon>
        <taxon>Bacteria division CPR3</taxon>
    </lineage>
</organism>
<dbReference type="Gene3D" id="2.120.10.30">
    <property type="entry name" value="TolB, C-terminal domain"/>
    <property type="match status" value="1"/>
</dbReference>
<comment type="caution">
    <text evidence="2">The sequence shown here is derived from an EMBL/GenBank/DDBJ whole genome shotgun (WGS) entry which is preliminary data.</text>
</comment>
<dbReference type="AlphaFoldDB" id="A0A0G0EQ39"/>
<evidence type="ECO:0000313" key="3">
    <source>
        <dbReference type="Proteomes" id="UP000034581"/>
    </source>
</evidence>
<reference evidence="2 3" key="1">
    <citation type="journal article" date="2015" name="Nature">
        <title>rRNA introns, odd ribosomes, and small enigmatic genomes across a large radiation of phyla.</title>
        <authorList>
            <person name="Brown C.T."/>
            <person name="Hug L.A."/>
            <person name="Thomas B.C."/>
            <person name="Sharon I."/>
            <person name="Castelle C.J."/>
            <person name="Singh A."/>
            <person name="Wilkins M.J."/>
            <person name="Williams K.H."/>
            <person name="Banfield J.F."/>
        </authorList>
    </citation>
    <scope>NUCLEOTIDE SEQUENCE [LARGE SCALE GENOMIC DNA]</scope>
</reference>
<evidence type="ECO:0000259" key="1">
    <source>
        <dbReference type="Pfam" id="PF08308"/>
    </source>
</evidence>
<evidence type="ECO:0000313" key="2">
    <source>
        <dbReference type="EMBL" id="KKP69452.1"/>
    </source>
</evidence>
<dbReference type="InterPro" id="IPR013229">
    <property type="entry name" value="PEGA"/>
</dbReference>
<accession>A0A0G0EQ39</accession>
<gene>
    <name evidence="2" type="ORF">UR67_C0006G0019</name>
</gene>
<dbReference type="STRING" id="1618350.UR67_C0006G0019"/>
<dbReference type="EMBL" id="LBQB01000006">
    <property type="protein sequence ID" value="KKP69452.1"/>
    <property type="molecule type" value="Genomic_DNA"/>
</dbReference>